<dbReference type="OrthoDB" id="9800454at2"/>
<comment type="caution">
    <text evidence="2">The sequence shown here is derived from an EMBL/GenBank/DDBJ whole genome shotgun (WGS) entry which is preliminary data.</text>
</comment>
<evidence type="ECO:0000259" key="1">
    <source>
        <dbReference type="Pfam" id="PF13649"/>
    </source>
</evidence>
<dbReference type="EMBL" id="LWQT01000020">
    <property type="protein sequence ID" value="OAN55249.1"/>
    <property type="molecule type" value="Genomic_DNA"/>
</dbReference>
<dbReference type="STRING" id="1285242.A6A04_11355"/>
<dbReference type="Proteomes" id="UP000078428">
    <property type="component" value="Unassembled WGS sequence"/>
</dbReference>
<keyword evidence="3" id="KW-1185">Reference proteome</keyword>
<name>A0A178MX84_9PROT</name>
<gene>
    <name evidence="2" type="ORF">A6A04_11355</name>
</gene>
<dbReference type="RefSeq" id="WP_068489431.1">
    <property type="nucleotide sequence ID" value="NZ_LWQT01000020.1"/>
</dbReference>
<sequence>MDETGIAALAEVAVVYHCALAAHGATAAGVCWRDVHGQKTRFDILTRAMDPSQPVTVNDVGSGTGALFAYLDRRFPLVAYCGTDICESMVGAAAARFPDPRARFIQSPLPVAEADWSFASGTFNIAKGADDHLWRGVVAEVVAAMAHSSRIGFAFNLLRPRPPEMGLWGDNPEPWQAYVEERLGGRASLVEHDGGDEWSLLVRRG</sequence>
<organism evidence="2 3">
    <name type="scientific">Paramagnetospirillum marisnigri</name>
    <dbReference type="NCBI Taxonomy" id="1285242"/>
    <lineage>
        <taxon>Bacteria</taxon>
        <taxon>Pseudomonadati</taxon>
        <taxon>Pseudomonadota</taxon>
        <taxon>Alphaproteobacteria</taxon>
        <taxon>Rhodospirillales</taxon>
        <taxon>Magnetospirillaceae</taxon>
        <taxon>Paramagnetospirillum</taxon>
    </lineage>
</organism>
<dbReference type="AlphaFoldDB" id="A0A178MX84"/>
<accession>A0A178MX84</accession>
<dbReference type="Gene3D" id="3.40.50.150">
    <property type="entry name" value="Vaccinia Virus protein VP39"/>
    <property type="match status" value="1"/>
</dbReference>
<reference evidence="2 3" key="1">
    <citation type="submission" date="2016-04" db="EMBL/GenBank/DDBJ databases">
        <title>Draft genome sequence of freshwater magnetotactic bacteria Magnetospirillum marisnigri SP-1 and Magnetospirillum moscoviense BB-1.</title>
        <authorList>
            <person name="Koziaeva V."/>
            <person name="Dziuba M.V."/>
            <person name="Ivanov T.M."/>
            <person name="Kuznetsov B."/>
            <person name="Grouzdev D.S."/>
        </authorList>
    </citation>
    <scope>NUCLEOTIDE SEQUENCE [LARGE SCALE GENOMIC DNA]</scope>
    <source>
        <strain evidence="2 3">SP-1</strain>
    </source>
</reference>
<dbReference type="SUPFAM" id="SSF53335">
    <property type="entry name" value="S-adenosyl-L-methionine-dependent methyltransferases"/>
    <property type="match status" value="1"/>
</dbReference>
<dbReference type="InterPro" id="IPR029063">
    <property type="entry name" value="SAM-dependent_MTases_sf"/>
</dbReference>
<feature type="domain" description="Methyltransferase" evidence="1">
    <location>
        <begin position="58"/>
        <end position="146"/>
    </location>
</feature>
<proteinExistence type="predicted"/>
<evidence type="ECO:0000313" key="3">
    <source>
        <dbReference type="Proteomes" id="UP000078428"/>
    </source>
</evidence>
<dbReference type="Pfam" id="PF13649">
    <property type="entry name" value="Methyltransf_25"/>
    <property type="match status" value="1"/>
</dbReference>
<protein>
    <recommendedName>
        <fullName evidence="1">Methyltransferase domain-containing protein</fullName>
    </recommendedName>
</protein>
<evidence type="ECO:0000313" key="2">
    <source>
        <dbReference type="EMBL" id="OAN55249.1"/>
    </source>
</evidence>
<dbReference type="InterPro" id="IPR041698">
    <property type="entry name" value="Methyltransf_25"/>
</dbReference>